<dbReference type="SUPFAM" id="SSF47616">
    <property type="entry name" value="GST C-terminal domain-like"/>
    <property type="match status" value="1"/>
</dbReference>
<dbReference type="CDD" id="cd03207">
    <property type="entry name" value="GST_C_8"/>
    <property type="match status" value="1"/>
</dbReference>
<organism evidence="3 4">
    <name type="scientific">Methylobrevis pamukkalensis</name>
    <dbReference type="NCBI Taxonomy" id="1439726"/>
    <lineage>
        <taxon>Bacteria</taxon>
        <taxon>Pseudomonadati</taxon>
        <taxon>Pseudomonadota</taxon>
        <taxon>Alphaproteobacteria</taxon>
        <taxon>Hyphomicrobiales</taxon>
        <taxon>Pleomorphomonadaceae</taxon>
        <taxon>Methylobrevis</taxon>
    </lineage>
</organism>
<dbReference type="InterPro" id="IPR040079">
    <property type="entry name" value="Glutathione_S-Trfase"/>
</dbReference>
<evidence type="ECO:0000259" key="2">
    <source>
        <dbReference type="PROSITE" id="PS50405"/>
    </source>
</evidence>
<dbReference type="PATRIC" id="fig|1439726.3.peg.3567"/>
<dbReference type="EMBL" id="MCRJ01000098">
    <property type="protein sequence ID" value="ODN69305.1"/>
    <property type="molecule type" value="Genomic_DNA"/>
</dbReference>
<dbReference type="Pfam" id="PF13409">
    <property type="entry name" value="GST_N_2"/>
    <property type="match status" value="1"/>
</dbReference>
<dbReference type="Pfam" id="PF13410">
    <property type="entry name" value="GST_C_2"/>
    <property type="match status" value="1"/>
</dbReference>
<dbReference type="AlphaFoldDB" id="A0A1E3GZF2"/>
<dbReference type="PROSITE" id="PS50404">
    <property type="entry name" value="GST_NTER"/>
    <property type="match status" value="1"/>
</dbReference>
<dbReference type="Gene3D" id="3.40.30.10">
    <property type="entry name" value="Glutaredoxin"/>
    <property type="match status" value="1"/>
</dbReference>
<dbReference type="PROSITE" id="PS50405">
    <property type="entry name" value="GST_CTER"/>
    <property type="match status" value="1"/>
</dbReference>
<dbReference type="Proteomes" id="UP000094622">
    <property type="component" value="Unassembled WGS sequence"/>
</dbReference>
<dbReference type="InterPro" id="IPR036249">
    <property type="entry name" value="Thioredoxin-like_sf"/>
</dbReference>
<dbReference type="SFLD" id="SFLDG01150">
    <property type="entry name" value="Main.1:_Beta-like"/>
    <property type="match status" value="1"/>
</dbReference>
<keyword evidence="4" id="KW-1185">Reference proteome</keyword>
<dbReference type="SFLD" id="SFLDS00019">
    <property type="entry name" value="Glutathione_Transferase_(cytos"/>
    <property type="match status" value="1"/>
</dbReference>
<dbReference type="OrthoDB" id="5740960at2"/>
<dbReference type="GO" id="GO:0004364">
    <property type="term" value="F:glutathione transferase activity"/>
    <property type="evidence" value="ECO:0007669"/>
    <property type="project" value="UniProtKB-EC"/>
</dbReference>
<reference evidence="3 4" key="1">
    <citation type="submission" date="2016-07" db="EMBL/GenBank/DDBJ databases">
        <title>Draft Genome Sequence of Methylobrevis pamukkalensis PK2.</title>
        <authorList>
            <person name="Vasilenko O.V."/>
            <person name="Doronina N.V."/>
            <person name="Shmareva M.N."/>
            <person name="Tarlachkov S.V."/>
            <person name="Mustakhimov I."/>
            <person name="Trotsenko Y.A."/>
        </authorList>
    </citation>
    <scope>NUCLEOTIDE SEQUENCE [LARGE SCALE GENOMIC DNA]</scope>
    <source>
        <strain evidence="3 4">PK2</strain>
    </source>
</reference>
<dbReference type="Gene3D" id="1.20.1050.10">
    <property type="match status" value="1"/>
</dbReference>
<dbReference type="PANTHER" id="PTHR44051:SF8">
    <property type="entry name" value="GLUTATHIONE S-TRANSFERASE GSTA"/>
    <property type="match status" value="1"/>
</dbReference>
<evidence type="ECO:0000259" key="1">
    <source>
        <dbReference type="PROSITE" id="PS50404"/>
    </source>
</evidence>
<dbReference type="InterPro" id="IPR004045">
    <property type="entry name" value="Glutathione_S-Trfase_N"/>
</dbReference>
<protein>
    <submittedName>
        <fullName evidence="3">Glutathione S-transferase GstA</fullName>
        <ecNumber evidence="3">2.5.1.18</ecNumber>
    </submittedName>
</protein>
<accession>A0A1E3GZF2</accession>
<feature type="domain" description="GST C-terminal" evidence="2">
    <location>
        <begin position="85"/>
        <end position="199"/>
    </location>
</feature>
<dbReference type="InterPro" id="IPR036282">
    <property type="entry name" value="Glutathione-S-Trfase_C_sf"/>
</dbReference>
<dbReference type="InterPro" id="IPR010987">
    <property type="entry name" value="Glutathione-S-Trfase_C-like"/>
</dbReference>
<sequence length="199" mass="21681">MKLYWSPQTRSSTVLWMLEETGLACERVLVDIRSGAQRADWYRAINPMLKVPALVDGEATMAETAAICAYLADVAPQANLAPAIGDPARGRYLHYLVFATACIEPAIAQIFTKMEIPSGSAGWGSAERVFDVLDGELRKGPWILGDRFSAADVMIGSGLHFCVAAFKLVPPRPSFTAYLDRCYARPAWQRAQAIDAAGV</sequence>
<evidence type="ECO:0000313" key="4">
    <source>
        <dbReference type="Proteomes" id="UP000094622"/>
    </source>
</evidence>
<dbReference type="SFLD" id="SFLDG00358">
    <property type="entry name" value="Main_(cytGST)"/>
    <property type="match status" value="1"/>
</dbReference>
<dbReference type="RefSeq" id="WP_069307750.1">
    <property type="nucleotide sequence ID" value="NZ_MCRJ01000098.1"/>
</dbReference>
<dbReference type="CDD" id="cd03046">
    <property type="entry name" value="GST_N_GTT1_like"/>
    <property type="match status" value="1"/>
</dbReference>
<comment type="caution">
    <text evidence="3">The sequence shown here is derived from an EMBL/GenBank/DDBJ whole genome shotgun (WGS) entry which is preliminary data.</text>
</comment>
<name>A0A1E3GZF2_9HYPH</name>
<gene>
    <name evidence="3" type="primary">gstA</name>
    <name evidence="3" type="ORF">A6302_03391</name>
</gene>
<dbReference type="EC" id="2.5.1.18" evidence="3"/>
<evidence type="ECO:0000313" key="3">
    <source>
        <dbReference type="EMBL" id="ODN69305.1"/>
    </source>
</evidence>
<keyword evidence="3" id="KW-0808">Transferase</keyword>
<proteinExistence type="predicted"/>
<dbReference type="SUPFAM" id="SSF52833">
    <property type="entry name" value="Thioredoxin-like"/>
    <property type="match status" value="1"/>
</dbReference>
<dbReference type="PANTHER" id="PTHR44051">
    <property type="entry name" value="GLUTATHIONE S-TRANSFERASE-RELATED"/>
    <property type="match status" value="1"/>
</dbReference>
<feature type="domain" description="GST N-terminal" evidence="1">
    <location>
        <begin position="1"/>
        <end position="79"/>
    </location>
</feature>